<reference evidence="2 3" key="1">
    <citation type="submission" date="2020-09" db="EMBL/GenBank/DDBJ databases">
        <title>Characterization and genome sequencing of Ruminiclostridium sp. nov. MA18.</title>
        <authorList>
            <person name="Rettenmaier R."/>
            <person name="Kowollik M.-L."/>
            <person name="Liebl W."/>
            <person name="Zverlov V."/>
        </authorList>
    </citation>
    <scope>NUCLEOTIDE SEQUENCE [LARGE SCALE GENOMIC DNA]</scope>
    <source>
        <strain evidence="2 3">MA18</strain>
    </source>
</reference>
<dbReference type="AlphaFoldDB" id="A0A4V6EQW3"/>
<dbReference type="OrthoDB" id="2112849at2"/>
<dbReference type="InterPro" id="IPR035890">
    <property type="entry name" value="Anti-sigma-28_factor_FlgM_sf"/>
</dbReference>
<keyword evidence="2" id="KW-0966">Cell projection</keyword>
<keyword evidence="3" id="KW-1185">Reference proteome</keyword>
<name>A0A4V6EQW3_9FIRM</name>
<keyword evidence="2" id="KW-0969">Cilium</keyword>
<dbReference type="EMBL" id="CP061336">
    <property type="protein sequence ID" value="QNU67103.1"/>
    <property type="molecule type" value="Genomic_DNA"/>
</dbReference>
<sequence>MKITGDIYNVAKVYNKQKSVGNIAKAGQVIPKKDVVSISNDARDYQTVAKALKDIPDFRQSKVDEFSELYRSGGYDVSGKEIVEKLGKSILDKKA</sequence>
<accession>A0A4V6EQW3</accession>
<keyword evidence="2" id="KW-0282">Flagellum</keyword>
<protein>
    <submittedName>
        <fullName evidence="2">Flagellar biosynthesis anti-sigma factor FlgM</fullName>
    </submittedName>
</protein>
<dbReference type="RefSeq" id="WP_137697169.1">
    <property type="nucleotide sequence ID" value="NZ_CP061336.1"/>
</dbReference>
<dbReference type="Pfam" id="PF04316">
    <property type="entry name" value="FlgM"/>
    <property type="match status" value="1"/>
</dbReference>
<dbReference type="InterPro" id="IPR031316">
    <property type="entry name" value="FlgM_C"/>
</dbReference>
<dbReference type="KEGG" id="rher:EHE19_000665"/>
<organism evidence="2 3">
    <name type="scientific">Ruminiclostridium herbifermentans</name>
    <dbReference type="NCBI Taxonomy" id="2488810"/>
    <lineage>
        <taxon>Bacteria</taxon>
        <taxon>Bacillati</taxon>
        <taxon>Bacillota</taxon>
        <taxon>Clostridia</taxon>
        <taxon>Eubacteriales</taxon>
        <taxon>Oscillospiraceae</taxon>
        <taxon>Ruminiclostridium</taxon>
    </lineage>
</organism>
<proteinExistence type="predicted"/>
<feature type="domain" description="Anti-sigma-28 factor FlgM C-terminal" evidence="1">
    <location>
        <begin position="34"/>
        <end position="86"/>
    </location>
</feature>
<evidence type="ECO:0000259" key="1">
    <source>
        <dbReference type="Pfam" id="PF04316"/>
    </source>
</evidence>
<gene>
    <name evidence="2" type="ORF">EHE19_000665</name>
</gene>
<evidence type="ECO:0000313" key="3">
    <source>
        <dbReference type="Proteomes" id="UP000306409"/>
    </source>
</evidence>
<evidence type="ECO:0000313" key="2">
    <source>
        <dbReference type="EMBL" id="QNU67103.1"/>
    </source>
</evidence>
<dbReference type="Proteomes" id="UP000306409">
    <property type="component" value="Chromosome"/>
</dbReference>
<dbReference type="SUPFAM" id="SSF101498">
    <property type="entry name" value="Anti-sigma factor FlgM"/>
    <property type="match status" value="1"/>
</dbReference>